<feature type="domain" description="Peptidoglycan binding" evidence="2">
    <location>
        <begin position="111"/>
        <end position="173"/>
    </location>
</feature>
<gene>
    <name evidence="3" type="ORF">HLH48_07940</name>
</gene>
<dbReference type="InterPro" id="IPR008565">
    <property type="entry name" value="TtsA-like_GH18_dom"/>
</dbReference>
<feature type="domain" description="TtsA-like Glycoside hydrolase family 108" evidence="1">
    <location>
        <begin position="14"/>
        <end position="107"/>
    </location>
</feature>
<dbReference type="EMBL" id="JABEQJ010000008">
    <property type="protein sequence ID" value="MBB2160104.1"/>
    <property type="molecule type" value="Genomic_DNA"/>
</dbReference>
<name>A0A7W4IC20_9PROT</name>
<dbReference type="InterPro" id="IPR023346">
    <property type="entry name" value="Lysozyme-like_dom_sf"/>
</dbReference>
<dbReference type="Pfam" id="PF05838">
    <property type="entry name" value="Glyco_hydro_108"/>
    <property type="match status" value="1"/>
</dbReference>
<evidence type="ECO:0000259" key="2">
    <source>
        <dbReference type="Pfam" id="PF09374"/>
    </source>
</evidence>
<sequence length="196" mass="20624">MDANFPIIAKGTQLREGGYSAARDDGGNWTGGKACDGRFVGSCFGISATAMAHWLGPGRPVTVKIMKSVTPDVFLAIARAFYWRPLNGPLLPSGLDLITFDFGFNAGVARAAKMLQGLLGVAQDGDIGPLTLAAVAAREKAGALPALIDAFANGQRAYYRALSGFPTYGDGWLARVDWRLHAGLALARGETKIPLA</sequence>
<dbReference type="SUPFAM" id="SSF53955">
    <property type="entry name" value="Lysozyme-like"/>
    <property type="match status" value="1"/>
</dbReference>
<comment type="caution">
    <text evidence="3">The sequence shown here is derived from an EMBL/GenBank/DDBJ whole genome shotgun (WGS) entry which is preliminary data.</text>
</comment>
<evidence type="ECO:0000313" key="4">
    <source>
        <dbReference type="Proteomes" id="UP000589085"/>
    </source>
</evidence>
<dbReference type="RefSeq" id="WP_182996965.1">
    <property type="nucleotide sequence ID" value="NZ_JABEQJ010000008.1"/>
</dbReference>
<dbReference type="Pfam" id="PF09374">
    <property type="entry name" value="PG_binding_3"/>
    <property type="match status" value="1"/>
</dbReference>
<organism evidence="3 4">
    <name type="scientific">Gluconacetobacter sacchari</name>
    <dbReference type="NCBI Taxonomy" id="92759"/>
    <lineage>
        <taxon>Bacteria</taxon>
        <taxon>Pseudomonadati</taxon>
        <taxon>Pseudomonadota</taxon>
        <taxon>Alphaproteobacteria</taxon>
        <taxon>Acetobacterales</taxon>
        <taxon>Acetobacteraceae</taxon>
        <taxon>Gluconacetobacter</taxon>
    </lineage>
</organism>
<proteinExistence type="predicted"/>
<accession>A0A7W4IC20</accession>
<reference evidence="3 4" key="1">
    <citation type="submission" date="2020-04" db="EMBL/GenBank/DDBJ databases">
        <title>Description of novel Gluconacetobacter.</title>
        <authorList>
            <person name="Sombolestani A."/>
        </authorList>
    </citation>
    <scope>NUCLEOTIDE SEQUENCE [LARGE SCALE GENOMIC DNA]</scope>
    <source>
        <strain evidence="3 4">LMG 19747</strain>
    </source>
</reference>
<evidence type="ECO:0000313" key="3">
    <source>
        <dbReference type="EMBL" id="MBB2160104.1"/>
    </source>
</evidence>
<evidence type="ECO:0000259" key="1">
    <source>
        <dbReference type="Pfam" id="PF05838"/>
    </source>
</evidence>
<dbReference type="AlphaFoldDB" id="A0A7W4IC20"/>
<dbReference type="InterPro" id="IPR018537">
    <property type="entry name" value="Peptidoglycan-bd_3"/>
</dbReference>
<dbReference type="Gene3D" id="1.20.141.10">
    <property type="entry name" value="Chitosanase, subunit A, domain 1"/>
    <property type="match status" value="1"/>
</dbReference>
<protein>
    <submittedName>
        <fullName evidence="3">Secretion activator protein</fullName>
    </submittedName>
</protein>
<dbReference type="Proteomes" id="UP000589085">
    <property type="component" value="Unassembled WGS sequence"/>
</dbReference>